<gene>
    <name evidence="9" type="primary">trpF</name>
    <name evidence="11" type="ORF">E3E12_08325</name>
</gene>
<sequence length="231" mass="23884">MNVQVKICGLTTPSDLALCHQLGVAWVGLVFHPPSPRALNAGRAAVISAAAPPASQGGPKRVGLFVKPTLATIQAVLDHVQLDVLQLYTSLEQAAMLQQALGREGLGGEVRREVWLSRAIKSKADVPSAMAKGVARWVVEAKPANQAMPGGAGQRFDWGLLSDWRQGGAPGPWMLAGGLNPSNVGRAIAATGAVAVDVSSGVESAPGVKSPALIKAFVEQARQPSTPLGAR</sequence>
<evidence type="ECO:0000259" key="10">
    <source>
        <dbReference type="Pfam" id="PF00697"/>
    </source>
</evidence>
<dbReference type="GO" id="GO:0004640">
    <property type="term" value="F:phosphoribosylanthranilate isomerase activity"/>
    <property type="evidence" value="ECO:0007669"/>
    <property type="project" value="UniProtKB-UniRule"/>
</dbReference>
<dbReference type="EC" id="5.3.1.24" evidence="3 9"/>
<evidence type="ECO:0000256" key="1">
    <source>
        <dbReference type="ARBA" id="ARBA00001164"/>
    </source>
</evidence>
<evidence type="ECO:0000256" key="7">
    <source>
        <dbReference type="ARBA" id="ARBA00023141"/>
    </source>
</evidence>
<dbReference type="InterPro" id="IPR001240">
    <property type="entry name" value="PRAI_dom"/>
</dbReference>
<evidence type="ECO:0000256" key="8">
    <source>
        <dbReference type="ARBA" id="ARBA00023235"/>
    </source>
</evidence>
<dbReference type="SUPFAM" id="SSF51366">
    <property type="entry name" value="Ribulose-phoshate binding barrel"/>
    <property type="match status" value="1"/>
</dbReference>
<reference evidence="11 12" key="1">
    <citation type="submission" date="2019-03" db="EMBL/GenBank/DDBJ databases">
        <title>The complete genome sequence of Swingsia_sp. F3b2 LMG30590(T).</title>
        <authorList>
            <person name="Chua K.-O."/>
            <person name="Chan K.-G."/>
            <person name="See-Too W.-S."/>
        </authorList>
    </citation>
    <scope>NUCLEOTIDE SEQUENCE [LARGE SCALE GENOMIC DNA]</scope>
    <source>
        <strain evidence="11 12">F3b2</strain>
    </source>
</reference>
<dbReference type="KEGG" id="swf:E3E12_08325"/>
<dbReference type="OrthoDB" id="9796196at2"/>
<dbReference type="AlphaFoldDB" id="A0A4Y6UBJ4"/>
<evidence type="ECO:0000313" key="12">
    <source>
        <dbReference type="Proteomes" id="UP000318709"/>
    </source>
</evidence>
<accession>A0A4Y6UBJ4</accession>
<keyword evidence="8 9" id="KW-0413">Isomerase</keyword>
<keyword evidence="7 9" id="KW-0057">Aromatic amino acid biosynthesis</keyword>
<feature type="domain" description="N-(5'phosphoribosyl) anthranilate isomerase (PRAI)" evidence="10">
    <location>
        <begin position="5"/>
        <end position="220"/>
    </location>
</feature>
<dbReference type="CDD" id="cd00405">
    <property type="entry name" value="PRAI"/>
    <property type="match status" value="1"/>
</dbReference>
<dbReference type="InterPro" id="IPR013785">
    <property type="entry name" value="Aldolase_TIM"/>
</dbReference>
<dbReference type="GO" id="GO:0000162">
    <property type="term" value="P:L-tryptophan biosynthetic process"/>
    <property type="evidence" value="ECO:0007669"/>
    <property type="project" value="UniProtKB-UniRule"/>
</dbReference>
<organism evidence="11 12">
    <name type="scientific">Formicincola oecophyllae</name>
    <dbReference type="NCBI Taxonomy" id="2558361"/>
    <lineage>
        <taxon>Bacteria</taxon>
        <taxon>Pseudomonadati</taxon>
        <taxon>Pseudomonadota</taxon>
        <taxon>Alphaproteobacteria</taxon>
        <taxon>Acetobacterales</taxon>
        <taxon>Acetobacteraceae</taxon>
        <taxon>Formicincola</taxon>
    </lineage>
</organism>
<dbReference type="InterPro" id="IPR011060">
    <property type="entry name" value="RibuloseP-bd_barrel"/>
</dbReference>
<evidence type="ECO:0000256" key="6">
    <source>
        <dbReference type="ARBA" id="ARBA00022822"/>
    </source>
</evidence>
<dbReference type="PANTHER" id="PTHR42894">
    <property type="entry name" value="N-(5'-PHOSPHORIBOSYL)ANTHRANILATE ISOMERASE"/>
    <property type="match status" value="1"/>
</dbReference>
<evidence type="ECO:0000313" key="11">
    <source>
        <dbReference type="EMBL" id="QDH14504.1"/>
    </source>
</evidence>
<comment type="pathway">
    <text evidence="2 9">Amino-acid biosynthesis; L-tryptophan biosynthesis; L-tryptophan from chorismate: step 3/5.</text>
</comment>
<dbReference type="Gene3D" id="3.20.20.70">
    <property type="entry name" value="Aldolase class I"/>
    <property type="match status" value="1"/>
</dbReference>
<dbReference type="HAMAP" id="MF_00135">
    <property type="entry name" value="PRAI"/>
    <property type="match status" value="1"/>
</dbReference>
<comment type="similarity">
    <text evidence="9">Belongs to the TrpF family.</text>
</comment>
<dbReference type="PANTHER" id="PTHR42894:SF1">
    <property type="entry name" value="N-(5'-PHOSPHORIBOSYL)ANTHRANILATE ISOMERASE"/>
    <property type="match status" value="1"/>
</dbReference>
<dbReference type="UniPathway" id="UPA00035">
    <property type="reaction ID" value="UER00042"/>
</dbReference>
<keyword evidence="6 9" id="KW-0822">Tryptophan biosynthesis</keyword>
<evidence type="ECO:0000256" key="2">
    <source>
        <dbReference type="ARBA" id="ARBA00004664"/>
    </source>
</evidence>
<evidence type="ECO:0000256" key="4">
    <source>
        <dbReference type="ARBA" id="ARBA00022272"/>
    </source>
</evidence>
<dbReference type="InterPro" id="IPR044643">
    <property type="entry name" value="TrpF_fam"/>
</dbReference>
<proteinExistence type="inferred from homology"/>
<comment type="catalytic activity">
    <reaction evidence="1 9">
        <text>N-(5-phospho-beta-D-ribosyl)anthranilate = 1-(2-carboxyphenylamino)-1-deoxy-D-ribulose 5-phosphate</text>
        <dbReference type="Rhea" id="RHEA:21540"/>
        <dbReference type="ChEBI" id="CHEBI:18277"/>
        <dbReference type="ChEBI" id="CHEBI:58613"/>
        <dbReference type="EC" id="5.3.1.24"/>
    </reaction>
</comment>
<dbReference type="Proteomes" id="UP000318709">
    <property type="component" value="Chromosome"/>
</dbReference>
<protein>
    <recommendedName>
        <fullName evidence="4 9">N-(5'-phosphoribosyl)anthranilate isomerase</fullName>
        <shortName evidence="9">PRAI</shortName>
        <ecNumber evidence="3 9">5.3.1.24</ecNumber>
    </recommendedName>
</protein>
<evidence type="ECO:0000256" key="5">
    <source>
        <dbReference type="ARBA" id="ARBA00022605"/>
    </source>
</evidence>
<keyword evidence="5 9" id="KW-0028">Amino-acid biosynthesis</keyword>
<keyword evidence="12" id="KW-1185">Reference proteome</keyword>
<evidence type="ECO:0000256" key="3">
    <source>
        <dbReference type="ARBA" id="ARBA00012572"/>
    </source>
</evidence>
<evidence type="ECO:0000256" key="9">
    <source>
        <dbReference type="HAMAP-Rule" id="MF_00135"/>
    </source>
</evidence>
<name>A0A4Y6UBJ4_9PROT</name>
<dbReference type="EMBL" id="CP038231">
    <property type="protein sequence ID" value="QDH14504.1"/>
    <property type="molecule type" value="Genomic_DNA"/>
</dbReference>
<dbReference type="Pfam" id="PF00697">
    <property type="entry name" value="PRAI"/>
    <property type="match status" value="1"/>
</dbReference>